<dbReference type="PROSITE" id="PS51186">
    <property type="entry name" value="GNAT"/>
    <property type="match status" value="1"/>
</dbReference>
<dbReference type="GO" id="GO:0016747">
    <property type="term" value="F:acyltransferase activity, transferring groups other than amino-acyl groups"/>
    <property type="evidence" value="ECO:0007669"/>
    <property type="project" value="InterPro"/>
</dbReference>
<name>A0A7U9J9E2_GEOTM</name>
<organism evidence="2 3">
    <name type="scientific">Geobacillus thermopakistaniensis (strain MAS1)</name>
    <dbReference type="NCBI Taxonomy" id="1408282"/>
    <lineage>
        <taxon>Bacteria</taxon>
        <taxon>Bacillati</taxon>
        <taxon>Bacillota</taxon>
        <taxon>Bacilli</taxon>
        <taxon>Bacillales</taxon>
        <taxon>Anoxybacillaceae</taxon>
        <taxon>Geobacillus</taxon>
    </lineage>
</organism>
<evidence type="ECO:0000259" key="1">
    <source>
        <dbReference type="PROSITE" id="PS51186"/>
    </source>
</evidence>
<dbReference type="AlphaFoldDB" id="A0A7U9J9E2"/>
<dbReference type="SUPFAM" id="SSF55729">
    <property type="entry name" value="Acyl-CoA N-acyltransferases (Nat)"/>
    <property type="match status" value="1"/>
</dbReference>
<dbReference type="InterPro" id="IPR016181">
    <property type="entry name" value="Acyl_CoA_acyltransferase"/>
</dbReference>
<dbReference type="CDD" id="cd04301">
    <property type="entry name" value="NAT_SF"/>
    <property type="match status" value="1"/>
</dbReference>
<dbReference type="RefSeq" id="WP_023634256.1">
    <property type="nucleotide sequence ID" value="NZ_AYSF01000067.1"/>
</dbReference>
<gene>
    <name evidence="2" type="ORF">T260_13505</name>
</gene>
<comment type="caution">
    <text evidence="2">The sequence shown here is derived from an EMBL/GenBank/DDBJ whole genome shotgun (WGS) entry which is preliminary data.</text>
</comment>
<keyword evidence="3" id="KW-1185">Reference proteome</keyword>
<protein>
    <submittedName>
        <fullName evidence="2">Acetyltransferase</fullName>
    </submittedName>
</protein>
<proteinExistence type="predicted"/>
<sequence>MKIKFAPLKAEDMDIVPELIREGLDYSIFEKTIFSCKGYSQYLKNIVKISTLHRNIKFFGAYIDGKLAGFTEWRILNDCVFLNNIYVSKAFRGRGIGEGLISEYMFPLLKQFNKNKVSLDVFDFNKKAIDWYRRLGFIEEKKSHWFLSELPIKNMNEPLNFIVEDYHIAEASHSIYHFSSFRILVNNNIYNIGRIGDHYYKLTDYLCLKDSHLLYSLYKLDPNRKILLITDFTELEKNNNINKVCSSIRMSLNIKKI</sequence>
<dbReference type="InterPro" id="IPR000182">
    <property type="entry name" value="GNAT_dom"/>
</dbReference>
<feature type="domain" description="N-acetyltransferase" evidence="1">
    <location>
        <begin position="3"/>
        <end position="157"/>
    </location>
</feature>
<accession>A0A7U9J9E2</accession>
<dbReference type="EMBL" id="AYSF01000067">
    <property type="protein sequence ID" value="ESU71331.1"/>
    <property type="molecule type" value="Genomic_DNA"/>
</dbReference>
<evidence type="ECO:0000313" key="3">
    <source>
        <dbReference type="Proteomes" id="UP000018339"/>
    </source>
</evidence>
<dbReference type="Proteomes" id="UP000018339">
    <property type="component" value="Unassembled WGS sequence"/>
</dbReference>
<dbReference type="Pfam" id="PF00583">
    <property type="entry name" value="Acetyltransf_1"/>
    <property type="match status" value="1"/>
</dbReference>
<dbReference type="Gene3D" id="3.40.630.30">
    <property type="match status" value="1"/>
</dbReference>
<reference evidence="2 3" key="1">
    <citation type="journal article" date="2014" name="Genome Announc.">
        <title>Draft Genome Sequence of Geobacillus thermopakistaniensis Strain MAS1.</title>
        <authorList>
            <person name="Siddiqui M.A."/>
            <person name="Rashid N."/>
            <person name="Ayyampalayam S."/>
            <person name="Whitman W.B."/>
        </authorList>
    </citation>
    <scope>NUCLEOTIDE SEQUENCE [LARGE SCALE GENOMIC DNA]</scope>
    <source>
        <strain evidence="2 3">MAS1</strain>
    </source>
</reference>
<evidence type="ECO:0000313" key="2">
    <source>
        <dbReference type="EMBL" id="ESU71331.1"/>
    </source>
</evidence>